<evidence type="ECO:0000256" key="1">
    <source>
        <dbReference type="PROSITE-ProRule" id="PRU00122"/>
    </source>
</evidence>
<reference evidence="5 6" key="1">
    <citation type="journal article" date="2021" name="Elife">
        <title>Chloroplast acquisition without the gene transfer in kleptoplastic sea slugs, Plakobranchus ocellatus.</title>
        <authorList>
            <person name="Maeda T."/>
            <person name="Takahashi S."/>
            <person name="Yoshida T."/>
            <person name="Shimamura S."/>
            <person name="Takaki Y."/>
            <person name="Nagai Y."/>
            <person name="Toyoda A."/>
            <person name="Suzuki Y."/>
            <person name="Arimoto A."/>
            <person name="Ishii H."/>
            <person name="Satoh N."/>
            <person name="Nishiyama T."/>
            <person name="Hasebe M."/>
            <person name="Maruyama T."/>
            <person name="Minagawa J."/>
            <person name="Obokata J."/>
            <person name="Shigenobu S."/>
        </authorList>
    </citation>
    <scope>NUCLEOTIDE SEQUENCE [LARGE SCALE GENOMIC DNA]</scope>
</reference>
<dbReference type="PANTHER" id="PTHR15036">
    <property type="entry name" value="PIKACHURIN-LIKE PROTEIN"/>
    <property type="match status" value="1"/>
</dbReference>
<comment type="caution">
    <text evidence="5">The sequence shown here is derived from an EMBL/GenBank/DDBJ whole genome shotgun (WGS) entry which is preliminary data.</text>
</comment>
<dbReference type="EMBL" id="BMAT01006665">
    <property type="protein sequence ID" value="GFS17442.1"/>
    <property type="molecule type" value="Genomic_DNA"/>
</dbReference>
<dbReference type="CDD" id="cd00110">
    <property type="entry name" value="LamG"/>
    <property type="match status" value="1"/>
</dbReference>
<feature type="domain" description="Laminin G" evidence="4">
    <location>
        <begin position="466"/>
        <end position="647"/>
    </location>
</feature>
<comment type="caution">
    <text evidence="1">Lacks conserved residue(s) required for the propagation of feature annotation.</text>
</comment>
<accession>A0AAV4J8Y9</accession>
<keyword evidence="6" id="KW-1185">Reference proteome</keyword>
<keyword evidence="2" id="KW-0175">Coiled coil</keyword>
<evidence type="ECO:0000256" key="2">
    <source>
        <dbReference type="SAM" id="Coils"/>
    </source>
</evidence>
<name>A0AAV4J8Y9_9GAST</name>
<evidence type="ECO:0000313" key="5">
    <source>
        <dbReference type="EMBL" id="GFS17442.1"/>
    </source>
</evidence>
<dbReference type="Gene3D" id="2.60.120.200">
    <property type="match status" value="2"/>
</dbReference>
<dbReference type="InterPro" id="IPR050372">
    <property type="entry name" value="Neurexin-related_CASP"/>
</dbReference>
<dbReference type="SMART" id="SM00282">
    <property type="entry name" value="LamG"/>
    <property type="match status" value="2"/>
</dbReference>
<dbReference type="AlphaFoldDB" id="A0AAV4J8Y9"/>
<feature type="region of interest" description="Disordered" evidence="3">
    <location>
        <begin position="173"/>
        <end position="193"/>
    </location>
</feature>
<dbReference type="InterPro" id="IPR001791">
    <property type="entry name" value="Laminin_G"/>
</dbReference>
<sequence length="924" mass="104063">MLREGENMVRQSHVSLTSSMTNQKENLKLFDEWIAKKQASGSTPAHSMASKHHAQLESLSGKVMSSDIYSRYLKNETERGLRELISATKRANRFLSEPSRQGSANIQLQSHRKKLQRFIPEMYDVLEEIGNLTGSDVNVTRPIKCTPAETFEGSGDDGEVDEDGAVMCASEVDDNTPMANSDGEKGVNDNDNKSNGGGAFGYFSWFGGSDNADEDDFTFEDSEPVVQPAKTLKISNIDRRKQDMTALNRDVKAYTAALMEQSQQLFKNAQPLNASLKSLQQNWEEIREDVNNIEKTLEAHKALKKELEEMAKDTMSVTSRIEQLENLPSLLQLSNMRRTAKRIERKYVAVYTGKKEPNDGWQADYYMLDFYGDDYYYDLDEDENDENNTKSFEKDLEQHDAAIVSYEDLYKKGRQIQDNHNDIQRLRNLATTSCGRVGKQLENVRTNLTSLRHKVFQARDMLSSMKLSISKRGDGHIAVPIKSTSKQDNEQTIMRLCIRPSSLDGPVLIVEGNDSASYKLSLDEGVLTVSVHDADWTDLNHITMDNSLTKDNWYTLHIQRVGIFFTVSLQQQDQEMESKRLRVNLDKLQSWRSEPTMAFLGGAPAHIHAVSGSWEGCVGDLTINGRAVSLFTLDSKGQGAILCDSHCSTRTEALSTIFNGDGFIHYSKPVGMNLMSVALTFSSYQQTTSLVSIVNNTEGFFLHIMLEKGFLKVQRSSEQKSVLYLSSDDDYGNGNSHKVKVEFKDSATHITVDETKDEFQVKSSKPDRETQSLEGISIGAFVSTDRQFHHNMPRPLIGCIRDVSVNEERLLLAQAKETYNVYRGHCVDAQKQISHACFKWSDESSSLMFEDLSQSNAASLWVSYNATGPLLRYIRQDDFTVDIIIQSDELVVTFDGDPSATLNKPQDFNAEDFFSVKVMDKPSE</sequence>
<dbReference type="SUPFAM" id="SSF49899">
    <property type="entry name" value="Concanavalin A-like lectins/glucanases"/>
    <property type="match status" value="2"/>
</dbReference>
<keyword evidence="1" id="KW-1015">Disulfide bond</keyword>
<proteinExistence type="predicted"/>
<organism evidence="5 6">
    <name type="scientific">Elysia marginata</name>
    <dbReference type="NCBI Taxonomy" id="1093978"/>
    <lineage>
        <taxon>Eukaryota</taxon>
        <taxon>Metazoa</taxon>
        <taxon>Spiralia</taxon>
        <taxon>Lophotrochozoa</taxon>
        <taxon>Mollusca</taxon>
        <taxon>Gastropoda</taxon>
        <taxon>Heterobranchia</taxon>
        <taxon>Euthyneura</taxon>
        <taxon>Panpulmonata</taxon>
        <taxon>Sacoglossa</taxon>
        <taxon>Placobranchoidea</taxon>
        <taxon>Plakobranchidae</taxon>
        <taxon>Elysia</taxon>
    </lineage>
</organism>
<feature type="compositionally biased region" description="Basic and acidic residues" evidence="3">
    <location>
        <begin position="182"/>
        <end position="192"/>
    </location>
</feature>
<dbReference type="Proteomes" id="UP000762676">
    <property type="component" value="Unassembled WGS sequence"/>
</dbReference>
<dbReference type="GO" id="GO:0016020">
    <property type="term" value="C:membrane"/>
    <property type="evidence" value="ECO:0007669"/>
    <property type="project" value="UniProtKB-SubCell"/>
</dbReference>
<dbReference type="Pfam" id="PF02210">
    <property type="entry name" value="Laminin_G_2"/>
    <property type="match status" value="2"/>
</dbReference>
<evidence type="ECO:0000313" key="6">
    <source>
        <dbReference type="Proteomes" id="UP000762676"/>
    </source>
</evidence>
<protein>
    <submittedName>
        <fullName evidence="5">Laminin subunit alpha-1</fullName>
    </submittedName>
</protein>
<evidence type="ECO:0000259" key="4">
    <source>
        <dbReference type="PROSITE" id="PS50025"/>
    </source>
</evidence>
<evidence type="ECO:0000256" key="3">
    <source>
        <dbReference type="SAM" id="MobiDB-lite"/>
    </source>
</evidence>
<feature type="disulfide bond" evidence="1">
    <location>
        <begin position="799"/>
        <end position="826"/>
    </location>
</feature>
<gene>
    <name evidence="5" type="ORF">ElyMa_003238700</name>
</gene>
<feature type="coiled-coil region" evidence="2">
    <location>
        <begin position="276"/>
        <end position="327"/>
    </location>
</feature>
<dbReference type="PANTHER" id="PTHR15036:SF85">
    <property type="entry name" value="SP2353, ISOFORM A"/>
    <property type="match status" value="1"/>
</dbReference>
<dbReference type="PROSITE" id="PS50025">
    <property type="entry name" value="LAM_G_DOMAIN"/>
    <property type="match status" value="2"/>
</dbReference>
<dbReference type="InterPro" id="IPR013320">
    <property type="entry name" value="ConA-like_dom_sf"/>
</dbReference>
<feature type="domain" description="Laminin G" evidence="4">
    <location>
        <begin position="653"/>
        <end position="826"/>
    </location>
</feature>